<dbReference type="AlphaFoldDB" id="A0A7J5Q0B1"/>
<feature type="signal peptide" evidence="1">
    <location>
        <begin position="1"/>
        <end position="22"/>
    </location>
</feature>
<dbReference type="RefSeq" id="WP_151934338.1">
    <property type="nucleotide sequence ID" value="NZ_JAIWXB010000011.1"/>
</dbReference>
<organism evidence="2 4">
    <name type="scientific">Bacteroides xylanisolvens</name>
    <dbReference type="NCBI Taxonomy" id="371601"/>
    <lineage>
        <taxon>Bacteria</taxon>
        <taxon>Pseudomonadati</taxon>
        <taxon>Bacteroidota</taxon>
        <taxon>Bacteroidia</taxon>
        <taxon>Bacteroidales</taxon>
        <taxon>Bacteroidaceae</taxon>
        <taxon>Bacteroides</taxon>
    </lineage>
</organism>
<keyword evidence="1" id="KW-0732">Signal</keyword>
<accession>A0A7J5Q0B1</accession>
<reference evidence="3" key="2">
    <citation type="submission" date="2023-08" db="EMBL/GenBank/DDBJ databases">
        <title>Mucin Metabolism Genes Underlie the Key Renovations of Bacteroides xylanisolvens Genomes in Captive Great Apes.</title>
        <authorList>
            <person name="Nishida A.H."/>
        </authorList>
    </citation>
    <scope>NUCLEOTIDE SEQUENCE</scope>
    <source>
        <strain evidence="3">P13.H9</strain>
    </source>
</reference>
<reference evidence="2 4" key="1">
    <citation type="journal article" date="2019" name="Nat. Med.">
        <title>A library of human gut bacterial isolates paired with longitudinal multiomics data enables mechanistic microbiome research.</title>
        <authorList>
            <person name="Poyet M."/>
            <person name="Groussin M."/>
            <person name="Gibbons S.M."/>
            <person name="Avila-Pacheco J."/>
            <person name="Jiang X."/>
            <person name="Kearney S.M."/>
            <person name="Perrotta A.R."/>
            <person name="Berdy B."/>
            <person name="Zhao S."/>
            <person name="Lieberman T.D."/>
            <person name="Swanson P.K."/>
            <person name="Smith M."/>
            <person name="Roesemann S."/>
            <person name="Alexander J.E."/>
            <person name="Rich S.A."/>
            <person name="Livny J."/>
            <person name="Vlamakis H."/>
            <person name="Clish C."/>
            <person name="Bullock K."/>
            <person name="Deik A."/>
            <person name="Scott J."/>
            <person name="Pierce K.A."/>
            <person name="Xavier R.J."/>
            <person name="Alm E.J."/>
        </authorList>
    </citation>
    <scope>NUCLEOTIDE SEQUENCE [LARGE SCALE GENOMIC DNA]</scope>
    <source>
        <strain evidence="2 4">BIOML-A58</strain>
    </source>
</reference>
<feature type="chain" id="PRO_5042752635" evidence="1">
    <location>
        <begin position="23"/>
        <end position="171"/>
    </location>
</feature>
<dbReference type="EMBL" id="JAIWYE010000012">
    <property type="protein sequence ID" value="MCA4703084.1"/>
    <property type="molecule type" value="Genomic_DNA"/>
</dbReference>
<evidence type="ECO:0000313" key="2">
    <source>
        <dbReference type="EMBL" id="KAB6149030.1"/>
    </source>
</evidence>
<name>A0A7J5Q0B1_9BACE</name>
<proteinExistence type="predicted"/>
<dbReference type="Proteomes" id="UP000434604">
    <property type="component" value="Unassembled WGS sequence"/>
</dbReference>
<gene>
    <name evidence="2" type="ORF">GA398_05840</name>
    <name evidence="3" type="ORF">LD004_05580</name>
</gene>
<sequence>MKNIFILLALCFSLLTSTSCQKDAWEEVELGKTPVLFLLNTTEKSSDEVYGFSVYYELNSLILWQTQYITSSGEEIEEYSDSSTDEDYHINFKIIAETIEKVETENEGTINEIEKKVVYVRTYVLKATKATGIGTLTVYEQKQVDSEETGDSTLIEEYEVSVSKQEKYKTK</sequence>
<dbReference type="Proteomes" id="UP001198461">
    <property type="component" value="Unassembled WGS sequence"/>
</dbReference>
<evidence type="ECO:0000313" key="4">
    <source>
        <dbReference type="Proteomes" id="UP000434604"/>
    </source>
</evidence>
<dbReference type="PROSITE" id="PS51257">
    <property type="entry name" value="PROKAR_LIPOPROTEIN"/>
    <property type="match status" value="1"/>
</dbReference>
<evidence type="ECO:0000313" key="3">
    <source>
        <dbReference type="EMBL" id="MCA4703084.1"/>
    </source>
</evidence>
<protein>
    <submittedName>
        <fullName evidence="2">Uncharacterized protein</fullName>
    </submittedName>
</protein>
<comment type="caution">
    <text evidence="2">The sequence shown here is derived from an EMBL/GenBank/DDBJ whole genome shotgun (WGS) entry which is preliminary data.</text>
</comment>
<evidence type="ECO:0000256" key="1">
    <source>
        <dbReference type="SAM" id="SignalP"/>
    </source>
</evidence>
<dbReference type="EMBL" id="WDED01000006">
    <property type="protein sequence ID" value="KAB6149030.1"/>
    <property type="molecule type" value="Genomic_DNA"/>
</dbReference>